<dbReference type="EMBL" id="JBFCZG010000007">
    <property type="protein sequence ID" value="KAL3419815.1"/>
    <property type="molecule type" value="Genomic_DNA"/>
</dbReference>
<feature type="chain" id="PRO_5046696209" evidence="1">
    <location>
        <begin position="22"/>
        <end position="699"/>
    </location>
</feature>
<evidence type="ECO:0000256" key="1">
    <source>
        <dbReference type="SAM" id="SignalP"/>
    </source>
</evidence>
<dbReference type="PANTHER" id="PTHR31151">
    <property type="entry name" value="PROLINE-TRNA LIGASE (DUF1680)"/>
    <property type="match status" value="1"/>
</dbReference>
<proteinExistence type="predicted"/>
<keyword evidence="4" id="KW-1185">Reference proteome</keyword>
<dbReference type="InterPro" id="IPR008928">
    <property type="entry name" value="6-hairpin_glycosidase_sf"/>
</dbReference>
<accession>A0ABR4P925</accession>
<dbReference type="SUPFAM" id="SSF48208">
    <property type="entry name" value="Six-hairpin glycosidases"/>
    <property type="match status" value="1"/>
</dbReference>
<evidence type="ECO:0000259" key="2">
    <source>
        <dbReference type="Pfam" id="PF07944"/>
    </source>
</evidence>
<keyword evidence="1" id="KW-0732">Signal</keyword>
<dbReference type="Proteomes" id="UP001629113">
    <property type="component" value="Unassembled WGS sequence"/>
</dbReference>
<evidence type="ECO:0000313" key="3">
    <source>
        <dbReference type="EMBL" id="KAL3419815.1"/>
    </source>
</evidence>
<dbReference type="InterPro" id="IPR012878">
    <property type="entry name" value="Beta-AFase-like_GH127_cat"/>
</dbReference>
<evidence type="ECO:0000313" key="4">
    <source>
        <dbReference type="Proteomes" id="UP001629113"/>
    </source>
</evidence>
<name>A0ABR4P925_9HELO</name>
<dbReference type="Pfam" id="PF07944">
    <property type="entry name" value="Beta-AFase-like_GH127_cat"/>
    <property type="match status" value="1"/>
</dbReference>
<sequence length="699" mass="77597">MLFSRSLIVLNLVIHVSKATAGTMSTAASVTALAPYTYDILPIGDVKPEGWMLDQLQLQGSGLSGNLFTFYRYVQNSLWLGGTEEYSELHEAAPYWYNAIVPLAYVLDDERLKDQANYFLDYQLKTQAGDGWLGPETTKAERGIWARCLLLQGMMNHAIADPQQTQKIVSSMHKFVVIAYNMLENNYTGFIQQPGDNFDPFLFGAARAHELSTTLQWLYTEHPNGQEELIWKTMNLMWSGAKVVGREWDEFFVDGVFPKKGTPEIGKVINFMHGVNMAQVCVGLRYMSQKWRMNKDESLVQQSRDAVDMVVKYQGSSSGSIIADEYVGGLSPQRGTELCMTVEMIFSLSYLYRLHGDNSFADKVELAAFNALPAAISPDFWSHQYVTQTNQAWSRNLTSKKGETFYNVVPYGNVFGLEPNFPCCTVNHGQALPKLLMTSFVSKGSKGLVHMILMPASVSTSIEGQKVSINCDTIYPFGDTLKYDIQSSTDFDFYIRVPDWATYASTIQTNGNDSKPLRTFNSTSSSLSKVHVTKGKTEVVVKLSSDIRTVQRANNTVAVYHGALLYALDISYTVSEHPALNWSSSLPIEGHNHPQALDHELLPTSNWSVAIDPSQLRFSSSIDDTELPNPIFVRGAPPVEIYAAATAIEWGTTKDSAALPPAQPVLIGAPFWAKLIPYGSAKLHMGELPALALPKLDVQ</sequence>
<organism evidence="3 4">
    <name type="scientific">Phlyctema vagabunda</name>
    <dbReference type="NCBI Taxonomy" id="108571"/>
    <lineage>
        <taxon>Eukaryota</taxon>
        <taxon>Fungi</taxon>
        <taxon>Dikarya</taxon>
        <taxon>Ascomycota</taxon>
        <taxon>Pezizomycotina</taxon>
        <taxon>Leotiomycetes</taxon>
        <taxon>Helotiales</taxon>
        <taxon>Dermateaceae</taxon>
        <taxon>Phlyctema</taxon>
    </lineage>
</organism>
<feature type="domain" description="Non-reducing end beta-L-arabinofuranosidase-like GH127 catalytic" evidence="2">
    <location>
        <begin position="287"/>
        <end position="434"/>
    </location>
</feature>
<dbReference type="PANTHER" id="PTHR31151:SF0">
    <property type="entry name" value="PROLINE-TRNA LIGASE (DUF1680)"/>
    <property type="match status" value="1"/>
</dbReference>
<feature type="signal peptide" evidence="1">
    <location>
        <begin position="1"/>
        <end position="21"/>
    </location>
</feature>
<comment type="caution">
    <text evidence="3">The sequence shown here is derived from an EMBL/GenBank/DDBJ whole genome shotgun (WGS) entry which is preliminary data.</text>
</comment>
<protein>
    <submittedName>
        <fullName evidence="3">Duf1680 domain containing protein</fullName>
    </submittedName>
</protein>
<reference evidence="3 4" key="1">
    <citation type="submission" date="2024-06" db="EMBL/GenBank/DDBJ databases">
        <title>Complete genome of Phlyctema vagabunda strain 19-DSS-EL-015.</title>
        <authorList>
            <person name="Fiorenzani C."/>
        </authorList>
    </citation>
    <scope>NUCLEOTIDE SEQUENCE [LARGE SCALE GENOMIC DNA]</scope>
    <source>
        <strain evidence="3 4">19-DSS-EL-015</strain>
    </source>
</reference>
<gene>
    <name evidence="3" type="ORF">PVAG01_08313</name>
</gene>